<protein>
    <recommendedName>
        <fullName evidence="4">Uroporphyrinogen decarboxylase</fullName>
    </recommendedName>
</protein>
<evidence type="ECO:0000313" key="2">
    <source>
        <dbReference type="EMBL" id="CAG5085331.1"/>
    </source>
</evidence>
<organism evidence="2 3">
    <name type="scientific">Parvicella tangerina</name>
    <dbReference type="NCBI Taxonomy" id="2829795"/>
    <lineage>
        <taxon>Bacteria</taxon>
        <taxon>Pseudomonadati</taxon>
        <taxon>Bacteroidota</taxon>
        <taxon>Flavobacteriia</taxon>
        <taxon>Flavobacteriales</taxon>
        <taxon>Parvicellaceae</taxon>
        <taxon>Parvicella</taxon>
    </lineage>
</organism>
<keyword evidence="1" id="KW-1133">Transmembrane helix</keyword>
<keyword evidence="3" id="KW-1185">Reference proteome</keyword>
<keyword evidence="1" id="KW-0472">Membrane</keyword>
<gene>
    <name evidence="2" type="ORF">CRYO30217_02728</name>
</gene>
<dbReference type="Proteomes" id="UP000683507">
    <property type="component" value="Chromosome"/>
</dbReference>
<keyword evidence="1" id="KW-0812">Transmembrane</keyword>
<dbReference type="EMBL" id="OU015584">
    <property type="protein sequence ID" value="CAG5085331.1"/>
    <property type="molecule type" value="Genomic_DNA"/>
</dbReference>
<evidence type="ECO:0000256" key="1">
    <source>
        <dbReference type="SAM" id="Phobius"/>
    </source>
</evidence>
<feature type="transmembrane region" description="Helical" evidence="1">
    <location>
        <begin position="35"/>
        <end position="52"/>
    </location>
</feature>
<feature type="transmembrane region" description="Helical" evidence="1">
    <location>
        <begin position="6"/>
        <end position="28"/>
    </location>
</feature>
<proteinExistence type="predicted"/>
<evidence type="ECO:0008006" key="4">
    <source>
        <dbReference type="Google" id="ProtNLM"/>
    </source>
</evidence>
<dbReference type="RefSeq" id="WP_258542935.1">
    <property type="nucleotide sequence ID" value="NZ_OU015584.1"/>
</dbReference>
<feature type="transmembrane region" description="Helical" evidence="1">
    <location>
        <begin position="58"/>
        <end position="77"/>
    </location>
</feature>
<dbReference type="AlphaFoldDB" id="A0A916JPY0"/>
<evidence type="ECO:0000313" key="3">
    <source>
        <dbReference type="Proteomes" id="UP000683507"/>
    </source>
</evidence>
<reference evidence="2" key="1">
    <citation type="submission" date="2021-04" db="EMBL/GenBank/DDBJ databases">
        <authorList>
            <person name="Rodrigo-Torres L."/>
            <person name="Arahal R. D."/>
            <person name="Lucena T."/>
        </authorList>
    </citation>
    <scope>NUCLEOTIDE SEQUENCE</scope>
    <source>
        <strain evidence="2">AS29M-1</strain>
    </source>
</reference>
<accession>A0A916JPY0</accession>
<sequence length="88" mass="9727">MEEVSFLGVYLTEWVGYAASLMVAMSFVMKDIFKLRIVNIVGCALFVAYGLLMPSLRVGLPIIITNAAIIGVNVYYLTRTSKKEVSTD</sequence>
<dbReference type="KEGG" id="ptan:CRYO30217_02728"/>
<name>A0A916JPY0_9FLAO</name>